<evidence type="ECO:0000313" key="3">
    <source>
        <dbReference type="Proteomes" id="UP000791080"/>
    </source>
</evidence>
<protein>
    <submittedName>
        <fullName evidence="2">Uncharacterized protein</fullName>
    </submittedName>
</protein>
<feature type="transmembrane region" description="Helical" evidence="1">
    <location>
        <begin position="85"/>
        <end position="103"/>
    </location>
</feature>
<dbReference type="EMBL" id="AUBJ02000001">
    <property type="protein sequence ID" value="MCP2331449.1"/>
    <property type="molecule type" value="Genomic_DNA"/>
</dbReference>
<reference evidence="2 3" key="2">
    <citation type="submission" date="2022-06" db="EMBL/GenBank/DDBJ databases">
        <title>Genomic Encyclopedia of Type Strains, Phase I: the one thousand microbial genomes (KMG-I) project.</title>
        <authorList>
            <person name="Kyrpides N."/>
        </authorList>
    </citation>
    <scope>NUCLEOTIDE SEQUENCE [LARGE SCALE GENOMIC DNA]</scope>
    <source>
        <strain evidence="2 3">DSM 43889</strain>
    </source>
</reference>
<keyword evidence="1" id="KW-0472">Membrane</keyword>
<feature type="transmembrane region" description="Helical" evidence="1">
    <location>
        <begin position="162"/>
        <end position="184"/>
    </location>
</feature>
<keyword evidence="3" id="KW-1185">Reference proteome</keyword>
<evidence type="ECO:0000256" key="1">
    <source>
        <dbReference type="SAM" id="Phobius"/>
    </source>
</evidence>
<proteinExistence type="predicted"/>
<accession>A0ABT1JG24</accession>
<reference evidence="2 3" key="1">
    <citation type="submission" date="2013-07" db="EMBL/GenBank/DDBJ databases">
        <authorList>
            <consortium name="DOE Joint Genome Institute"/>
            <person name="Reeve W."/>
            <person name="Huntemann M."/>
            <person name="Han J."/>
            <person name="Chen A."/>
            <person name="Kyrpides N."/>
            <person name="Mavromatis K."/>
            <person name="Markowitz V."/>
            <person name="Palaniappan K."/>
            <person name="Ivanova N."/>
            <person name="Schaumberg A."/>
            <person name="Pati A."/>
            <person name="Liolios K."/>
            <person name="Nordberg H.P."/>
            <person name="Cantor M.N."/>
            <person name="Hua S.X."/>
            <person name="Woyke T."/>
        </authorList>
    </citation>
    <scope>NUCLEOTIDE SEQUENCE [LARGE SCALE GENOMIC DNA]</scope>
    <source>
        <strain evidence="2 3">DSM 43889</strain>
    </source>
</reference>
<organism evidence="2 3">
    <name type="scientific">Actinoalloteichus caeruleus DSM 43889</name>
    <dbReference type="NCBI Taxonomy" id="1120930"/>
    <lineage>
        <taxon>Bacteria</taxon>
        <taxon>Bacillati</taxon>
        <taxon>Actinomycetota</taxon>
        <taxon>Actinomycetes</taxon>
        <taxon>Pseudonocardiales</taxon>
        <taxon>Pseudonocardiaceae</taxon>
        <taxon>Actinoalloteichus</taxon>
        <taxon>Actinoalloteichus cyanogriseus</taxon>
    </lineage>
</organism>
<feature type="transmembrane region" description="Helical" evidence="1">
    <location>
        <begin position="240"/>
        <end position="263"/>
    </location>
</feature>
<comment type="caution">
    <text evidence="2">The sequence shown here is derived from an EMBL/GenBank/DDBJ whole genome shotgun (WGS) entry which is preliminary data.</text>
</comment>
<dbReference type="Proteomes" id="UP000791080">
    <property type="component" value="Unassembled WGS sequence"/>
</dbReference>
<feature type="transmembrane region" description="Helical" evidence="1">
    <location>
        <begin position="215"/>
        <end position="234"/>
    </location>
</feature>
<evidence type="ECO:0000313" key="2">
    <source>
        <dbReference type="EMBL" id="MCP2331449.1"/>
    </source>
</evidence>
<keyword evidence="1" id="KW-1133">Transmembrane helix</keyword>
<sequence length="275" mass="28622">MPDANSIALLLGLTLLVPLWTFVAATQPIARRSLRTFAAWHNLPATAAEAPALVSALGRSRRYALVGGGLGWLTAPLTQAPGTRAVLLGLAGSLGGIVLASALRQRRLARRPPDDQPRAALLAPRLAEHYVSSWVRAVPVIALSCTAVFLVLAVALPTPEGYSPWASFAIACLTMTVGLASLLARRRLLESPALDGEDEDRAVGESIRSHDAQRLTATAGALLCLLAGAAMPPAAALPPWAGWTLLATGTALAGLALACWLHGREAPPVRGRMAA</sequence>
<keyword evidence="1" id="KW-0812">Transmembrane</keyword>
<name>A0ABT1JG24_ACTCY</name>
<feature type="transmembrane region" description="Helical" evidence="1">
    <location>
        <begin position="134"/>
        <end position="156"/>
    </location>
</feature>
<dbReference type="RefSeq" id="WP_026418880.1">
    <property type="nucleotide sequence ID" value="NZ_AUBJ02000001.1"/>
</dbReference>
<gene>
    <name evidence="2" type="ORF">G443_001719</name>
</gene>